<keyword evidence="1" id="KW-0234">DNA repair</keyword>
<sequence length="126" mass="14814">MMWIMYTDAINLLRWLLNVFPSDLRRGYWTLRLSIDLEHLGFIDESLQVSENGLLDPWVRAGSRMALQRRVLRLGKPPRRWKVPSYSRSALQKIPQVNCLLFYDSLILTYNLLVSHSLQINISDIL</sequence>
<keyword evidence="1" id="KW-0479">Metal-binding</keyword>
<dbReference type="Pfam" id="PF21170">
    <property type="entry name" value="FAN1_TPR"/>
    <property type="match status" value="1"/>
</dbReference>
<dbReference type="InterPro" id="IPR033315">
    <property type="entry name" value="Fan1-like"/>
</dbReference>
<accession>A0AAQ3N7B2</accession>
<dbReference type="GO" id="GO:0004528">
    <property type="term" value="F:phosphodiesterase I activity"/>
    <property type="evidence" value="ECO:0007669"/>
    <property type="project" value="UniProtKB-EC"/>
</dbReference>
<dbReference type="PANTHER" id="PTHR15749:SF4">
    <property type="entry name" value="FANCONI-ASSOCIATED NUCLEASE 1"/>
    <property type="match status" value="1"/>
</dbReference>
<evidence type="ECO:0000313" key="3">
    <source>
        <dbReference type="EMBL" id="WVZ04695.1"/>
    </source>
</evidence>
<feature type="domain" description="Fanconi-associated nuclease 1-like TPR" evidence="2">
    <location>
        <begin position="5"/>
        <end position="74"/>
    </location>
</feature>
<comment type="function">
    <text evidence="1">Nuclease required for the repair of DNA interstrand cross-links (ICL). Acts as a 5'-3' exonuclease that anchors at a cut end of DNA and cleaves DNA successively at every third nucleotide, allowing to excise an ICL from one strand through flanking incisions.</text>
</comment>
<dbReference type="GO" id="GO:0017108">
    <property type="term" value="F:5'-flap endonuclease activity"/>
    <property type="evidence" value="ECO:0007669"/>
    <property type="project" value="TreeGrafter"/>
</dbReference>
<evidence type="ECO:0000256" key="1">
    <source>
        <dbReference type="RuleBase" id="RU365033"/>
    </source>
</evidence>
<keyword evidence="1" id="KW-0227">DNA damage</keyword>
<proteinExistence type="inferred from homology"/>
<dbReference type="EC" id="3.1.4.1" evidence="1"/>
<dbReference type="PANTHER" id="PTHR15749">
    <property type="entry name" value="FANCONI-ASSOCIATED NUCLEASE 1"/>
    <property type="match status" value="1"/>
</dbReference>
<dbReference type="GO" id="GO:0005634">
    <property type="term" value="C:nucleus"/>
    <property type="evidence" value="ECO:0007669"/>
    <property type="project" value="UniProtKB-SubCell"/>
</dbReference>
<protein>
    <recommendedName>
        <fullName evidence="1">Fanconi-associated nuclease</fullName>
        <ecNumber evidence="1">3.1.4.1</ecNumber>
    </recommendedName>
</protein>
<comment type="similarity">
    <text evidence="1">Belongs to the FAN1 family.</text>
</comment>
<dbReference type="Proteomes" id="UP001374535">
    <property type="component" value="Chromosome 6"/>
</dbReference>
<organism evidence="3 4">
    <name type="scientific">Vigna mungo</name>
    <name type="common">Black gram</name>
    <name type="synonym">Phaseolus mungo</name>
    <dbReference type="NCBI Taxonomy" id="3915"/>
    <lineage>
        <taxon>Eukaryota</taxon>
        <taxon>Viridiplantae</taxon>
        <taxon>Streptophyta</taxon>
        <taxon>Embryophyta</taxon>
        <taxon>Tracheophyta</taxon>
        <taxon>Spermatophyta</taxon>
        <taxon>Magnoliopsida</taxon>
        <taxon>eudicotyledons</taxon>
        <taxon>Gunneridae</taxon>
        <taxon>Pentapetalae</taxon>
        <taxon>rosids</taxon>
        <taxon>fabids</taxon>
        <taxon>Fabales</taxon>
        <taxon>Fabaceae</taxon>
        <taxon>Papilionoideae</taxon>
        <taxon>50 kb inversion clade</taxon>
        <taxon>NPAAA clade</taxon>
        <taxon>indigoferoid/millettioid clade</taxon>
        <taxon>Phaseoleae</taxon>
        <taxon>Vigna</taxon>
    </lineage>
</organism>
<keyword evidence="1" id="KW-0539">Nucleus</keyword>
<keyword evidence="4" id="KW-1185">Reference proteome</keyword>
<keyword evidence="1" id="KW-0540">Nuclease</keyword>
<reference evidence="3 4" key="1">
    <citation type="journal article" date="2023" name="Life. Sci Alliance">
        <title>Evolutionary insights into 3D genome organization and epigenetic landscape of Vigna mungo.</title>
        <authorList>
            <person name="Junaid A."/>
            <person name="Singh B."/>
            <person name="Bhatia S."/>
        </authorList>
    </citation>
    <scope>NUCLEOTIDE SEQUENCE [LARGE SCALE GENOMIC DNA]</scope>
    <source>
        <strain evidence="3">Urdbean</strain>
    </source>
</reference>
<dbReference type="InterPro" id="IPR049126">
    <property type="entry name" value="FAN1-like_TPR"/>
</dbReference>
<keyword evidence="1" id="KW-0378">Hydrolase</keyword>
<keyword evidence="1" id="KW-0460">Magnesium</keyword>
<comment type="cofactor">
    <cofactor evidence="1">
        <name>Mg(2+)</name>
        <dbReference type="ChEBI" id="CHEBI:18420"/>
    </cofactor>
    <cofactor evidence="1">
        <name>Mn(2+)</name>
        <dbReference type="ChEBI" id="CHEBI:29035"/>
    </cofactor>
</comment>
<name>A0AAQ3N7B2_VIGMU</name>
<keyword evidence="1" id="KW-0464">Manganese</keyword>
<dbReference type="GO" id="GO:0008409">
    <property type="term" value="F:5'-3' exonuclease activity"/>
    <property type="evidence" value="ECO:0007669"/>
    <property type="project" value="TreeGrafter"/>
</dbReference>
<dbReference type="AlphaFoldDB" id="A0AAQ3N7B2"/>
<dbReference type="EMBL" id="CP144695">
    <property type="protein sequence ID" value="WVZ04695.1"/>
    <property type="molecule type" value="Genomic_DNA"/>
</dbReference>
<gene>
    <name evidence="3" type="ORF">V8G54_018041</name>
</gene>
<evidence type="ECO:0000313" key="4">
    <source>
        <dbReference type="Proteomes" id="UP001374535"/>
    </source>
</evidence>
<comment type="subcellular location">
    <subcellularLocation>
        <location evidence="1">Nucleus</location>
    </subcellularLocation>
</comment>
<comment type="catalytic activity">
    <reaction evidence="1">
        <text>Hydrolytically removes 5'-nucleotides successively from the 3'-hydroxy termini of 3'-hydroxy-terminated oligonucleotides.</text>
        <dbReference type="EC" id="3.1.4.1"/>
    </reaction>
</comment>
<dbReference type="GO" id="GO:0046872">
    <property type="term" value="F:metal ion binding"/>
    <property type="evidence" value="ECO:0007669"/>
    <property type="project" value="UniProtKB-KW"/>
</dbReference>
<dbReference type="GO" id="GO:0070336">
    <property type="term" value="F:flap-structured DNA binding"/>
    <property type="evidence" value="ECO:0007669"/>
    <property type="project" value="TreeGrafter"/>
</dbReference>
<evidence type="ECO:0000259" key="2">
    <source>
        <dbReference type="Pfam" id="PF21170"/>
    </source>
</evidence>
<dbReference type="GO" id="GO:0036297">
    <property type="term" value="P:interstrand cross-link repair"/>
    <property type="evidence" value="ECO:0007669"/>
    <property type="project" value="InterPro"/>
</dbReference>